<dbReference type="AlphaFoldDB" id="A0A382XXK1"/>
<sequence>MIMRKGQISMNTIVYVAIALLVLVLIVSVTTGSFGDLSSQFRDIAPDELESVKTKCTTMCNTAKNSVVSTGSSSYPNTQYCTSQFDIDIDGNGIIEPGEKRTCWESPISTGCQVSSKDAVGKTLTLNPEIDCLV</sequence>
<feature type="transmembrane region" description="Helical" evidence="1">
    <location>
        <begin position="12"/>
        <end position="34"/>
    </location>
</feature>
<dbReference type="EMBL" id="UINC01171330">
    <property type="protein sequence ID" value="SVD75842.1"/>
    <property type="molecule type" value="Genomic_DNA"/>
</dbReference>
<proteinExistence type="predicted"/>
<organism evidence="2">
    <name type="scientific">marine metagenome</name>
    <dbReference type="NCBI Taxonomy" id="408172"/>
    <lineage>
        <taxon>unclassified sequences</taxon>
        <taxon>metagenomes</taxon>
        <taxon>ecological metagenomes</taxon>
    </lineage>
</organism>
<accession>A0A382XXK1</accession>
<keyword evidence="1" id="KW-0472">Membrane</keyword>
<keyword evidence="1" id="KW-1133">Transmembrane helix</keyword>
<evidence type="ECO:0000256" key="1">
    <source>
        <dbReference type="SAM" id="Phobius"/>
    </source>
</evidence>
<reference evidence="2" key="1">
    <citation type="submission" date="2018-05" db="EMBL/GenBank/DDBJ databases">
        <authorList>
            <person name="Lanie J.A."/>
            <person name="Ng W.-L."/>
            <person name="Kazmierczak K.M."/>
            <person name="Andrzejewski T.M."/>
            <person name="Davidsen T.M."/>
            <person name="Wayne K.J."/>
            <person name="Tettelin H."/>
            <person name="Glass J.I."/>
            <person name="Rusch D."/>
            <person name="Podicherti R."/>
            <person name="Tsui H.-C.T."/>
            <person name="Winkler M.E."/>
        </authorList>
    </citation>
    <scope>NUCLEOTIDE SEQUENCE</scope>
</reference>
<keyword evidence="1" id="KW-0812">Transmembrane</keyword>
<gene>
    <name evidence="2" type="ORF">METZ01_LOCUS428696</name>
</gene>
<protein>
    <submittedName>
        <fullName evidence="2">Uncharacterized protein</fullName>
    </submittedName>
</protein>
<evidence type="ECO:0000313" key="2">
    <source>
        <dbReference type="EMBL" id="SVD75842.1"/>
    </source>
</evidence>
<name>A0A382XXK1_9ZZZZ</name>